<keyword evidence="1" id="KW-0812">Transmembrane</keyword>
<sequence length="63" mass="6376">MSKKISVGLTPVVALAFTAFGFGFAVEASLSVGPKMTVPLLCSIFAFGAVIVAVVLSARESNG</sequence>
<protein>
    <submittedName>
        <fullName evidence="2">Uncharacterized protein</fullName>
    </submittedName>
</protein>
<gene>
    <name evidence="2" type="ORF">BCCH1_81290</name>
    <name evidence="3" type="ORF">LXE91_40795</name>
</gene>
<evidence type="ECO:0000313" key="4">
    <source>
        <dbReference type="Proteomes" id="UP001220209"/>
    </source>
</evidence>
<feature type="transmembrane region" description="Helical" evidence="1">
    <location>
        <begin position="38"/>
        <end position="58"/>
    </location>
</feature>
<reference evidence="3 4" key="3">
    <citation type="submission" date="2021-12" db="EMBL/GenBank/DDBJ databases">
        <title>Genomic and phenotypic characterization of three Burkholderia contaminans isolates recovered from different sources.</title>
        <authorList>
            <person name="Lopez De Volder A."/>
            <person name="Fan Y."/>
            <person name="Nunvar J."/>
            <person name="Herrera T."/>
            <person name="Timp W."/>
            <person name="Degrossi J."/>
        </authorList>
    </citation>
    <scope>NUCLEOTIDE SEQUENCE [LARGE SCALE GENOMIC DNA]</scope>
    <source>
        <strain evidence="3 4">LMG 23361</strain>
        <plasmid evidence="3 4">unnamed1</plasmid>
    </source>
</reference>
<evidence type="ECO:0000313" key="2">
    <source>
        <dbReference type="EMBL" id="BBA45618.1"/>
    </source>
</evidence>
<keyword evidence="1" id="KW-1133">Transmembrane helix</keyword>
<proteinExistence type="predicted"/>
<keyword evidence="1" id="KW-0472">Membrane</keyword>
<feature type="transmembrane region" description="Helical" evidence="1">
    <location>
        <begin position="7"/>
        <end position="26"/>
    </location>
</feature>
<dbReference type="EMBL" id="AP018360">
    <property type="protein sequence ID" value="BBA45618.1"/>
    <property type="molecule type" value="Genomic_DNA"/>
</dbReference>
<dbReference type="EMBL" id="CP090643">
    <property type="protein sequence ID" value="WFN23464.1"/>
    <property type="molecule type" value="Genomic_DNA"/>
</dbReference>
<geneLocation type="plasmid" evidence="2">
    <name>pBC453</name>
</geneLocation>
<reference evidence="2" key="1">
    <citation type="journal article" date="2016" name="Biosci. Biotechnol. Biochem.">
        <title>Bioconversion of AHX to AOH by resting cells of Burkholderia contaminans CH-1.</title>
        <authorList>
            <person name="Choi J.H."/>
            <person name="Kikuchi A."/>
            <person name="Pumkaeo P."/>
            <person name="Hirai H."/>
            <person name="Tokuyama S."/>
            <person name="Kawagishi H."/>
        </authorList>
    </citation>
    <scope>NUCLEOTIDE SEQUENCE</scope>
    <source>
        <strain evidence="2">CH-1</strain>
        <plasmid evidence="2">pBC453</plasmid>
    </source>
</reference>
<dbReference type="AlphaFoldDB" id="A0A286T7T9"/>
<reference evidence="2" key="2">
    <citation type="journal article" date="2017" name="Genome Announc.">
        <title>High-Quality Draft Genome Sequence of Burkholderia contaminans CH-1, a Gram-Negative Bacterium That Metabolizes 2-Azahypoxanthine, a Plant Growth-Regulating Compound.</title>
        <authorList>
            <person name="Choi J.-H."/>
            <person name="Sugiura H."/>
            <person name="Moriuchi R."/>
            <person name="Kawagishi H."/>
            <person name="Dohra H."/>
        </authorList>
    </citation>
    <scope>NUCLEOTIDE SEQUENCE</scope>
    <source>
        <strain evidence="2">CH-1</strain>
        <plasmid evidence="2">pBC453</plasmid>
    </source>
</reference>
<organism evidence="2">
    <name type="scientific">Burkholderia contaminans</name>
    <dbReference type="NCBI Taxonomy" id="488447"/>
    <lineage>
        <taxon>Bacteria</taxon>
        <taxon>Pseudomonadati</taxon>
        <taxon>Pseudomonadota</taxon>
        <taxon>Betaproteobacteria</taxon>
        <taxon>Burkholderiales</taxon>
        <taxon>Burkholderiaceae</taxon>
        <taxon>Burkholderia</taxon>
        <taxon>Burkholderia cepacia complex</taxon>
    </lineage>
</organism>
<name>A0A286T7T9_9BURK</name>
<evidence type="ECO:0000313" key="3">
    <source>
        <dbReference type="EMBL" id="WFN23464.1"/>
    </source>
</evidence>
<keyword evidence="2" id="KW-0614">Plasmid</keyword>
<evidence type="ECO:0000256" key="1">
    <source>
        <dbReference type="SAM" id="Phobius"/>
    </source>
</evidence>
<accession>A0A286T7T9</accession>
<geneLocation type="plasmid" evidence="3 4">
    <name>unnamed1</name>
</geneLocation>
<dbReference type="RefSeq" id="WP_046543883.1">
    <property type="nucleotide sequence ID" value="NZ_AP018360.1"/>
</dbReference>
<dbReference type="Proteomes" id="UP001220209">
    <property type="component" value="Plasmid unnamed1"/>
</dbReference>